<dbReference type="AlphaFoldDB" id="A0A383VVD8"/>
<evidence type="ECO:0000256" key="2">
    <source>
        <dbReference type="SAM" id="MobiDB-lite"/>
    </source>
</evidence>
<dbReference type="PANTHER" id="PTHR13318">
    <property type="entry name" value="PARTNER OF PAIRED, ISOFORM B-RELATED"/>
    <property type="match status" value="1"/>
</dbReference>
<evidence type="ECO:0000313" key="3">
    <source>
        <dbReference type="EMBL" id="SZX68752.1"/>
    </source>
</evidence>
<dbReference type="GO" id="GO:0019005">
    <property type="term" value="C:SCF ubiquitin ligase complex"/>
    <property type="evidence" value="ECO:0007669"/>
    <property type="project" value="TreeGrafter"/>
</dbReference>
<organism evidence="3 4">
    <name type="scientific">Tetradesmus obliquus</name>
    <name type="common">Green alga</name>
    <name type="synonym">Acutodesmus obliquus</name>
    <dbReference type="NCBI Taxonomy" id="3088"/>
    <lineage>
        <taxon>Eukaryota</taxon>
        <taxon>Viridiplantae</taxon>
        <taxon>Chlorophyta</taxon>
        <taxon>core chlorophytes</taxon>
        <taxon>Chlorophyceae</taxon>
        <taxon>CS clade</taxon>
        <taxon>Sphaeropleales</taxon>
        <taxon>Scenedesmaceae</taxon>
        <taxon>Tetradesmus</taxon>
    </lineage>
</organism>
<dbReference type="SUPFAM" id="SSF52047">
    <property type="entry name" value="RNI-like"/>
    <property type="match status" value="1"/>
</dbReference>
<accession>A0A383VVD8</accession>
<sequence length="437" mass="45619">MSDSTTEAAELQQLAQGLAQLTHFALRYSSSAAADAAAAAWACKRLPLQDLQLIMEKGRDGWPHRLTAAVVQQIGSLQGLTKLILEGFIDQQACATHQQLCWALGRLTALRHLQLQDLQLATGITRSSSDAVFHHLDANDLEAAAAVAEAAAAARAAAGDAALVQLAGLQHLTHLLVNDLTHVYGTWQGLAELLSQMTAMEELTLGNIRLEHRVGSSSSSASASSSSSSSGGGRKGEGVEVLLAAVAQLTRLTQLSVIEMPVTAAAAAALARPPGARQLESLALVDCSLSVAAVQALASCCPLLRSLDLPLNKHVNDDALRSIGQQLQGLRHLGLQETGVTDAGVMSLSRLTTLTSIQLGEKSNVCEAARLLALRIPAWTIAATLEADAAAVAADTAAAEAAGARAERRCDLIWSLFFPPNEPVIGSSTGEVLLLKS</sequence>
<dbReference type="InterPro" id="IPR006553">
    <property type="entry name" value="Leu-rich_rpt_Cys-con_subtyp"/>
</dbReference>
<feature type="compositionally biased region" description="Low complexity" evidence="2">
    <location>
        <begin position="216"/>
        <end position="229"/>
    </location>
</feature>
<feature type="region of interest" description="Disordered" evidence="2">
    <location>
        <begin position="216"/>
        <end position="235"/>
    </location>
</feature>
<dbReference type="GO" id="GO:0031146">
    <property type="term" value="P:SCF-dependent proteasomal ubiquitin-dependent protein catabolic process"/>
    <property type="evidence" value="ECO:0007669"/>
    <property type="project" value="TreeGrafter"/>
</dbReference>
<dbReference type="GO" id="GO:0005930">
    <property type="term" value="C:axoneme"/>
    <property type="evidence" value="ECO:0007669"/>
    <property type="project" value="UniProtKB-SubCell"/>
</dbReference>
<dbReference type="EMBL" id="FNXT01000878">
    <property type="protein sequence ID" value="SZX68752.1"/>
    <property type="molecule type" value="Genomic_DNA"/>
</dbReference>
<comment type="subcellular location">
    <subcellularLocation>
        <location evidence="1">Cytoplasm</location>
        <location evidence="1">Cytoskeleton</location>
        <location evidence="1">Cilium axoneme</location>
    </subcellularLocation>
</comment>
<reference evidence="3 4" key="1">
    <citation type="submission" date="2016-10" db="EMBL/GenBank/DDBJ databases">
        <authorList>
            <person name="Cai Z."/>
        </authorList>
    </citation>
    <scope>NUCLEOTIDE SEQUENCE [LARGE SCALE GENOMIC DNA]</scope>
</reference>
<evidence type="ECO:0000256" key="1">
    <source>
        <dbReference type="ARBA" id="ARBA00004430"/>
    </source>
</evidence>
<name>A0A383VVD8_TETOB</name>
<dbReference type="InterPro" id="IPR032675">
    <property type="entry name" value="LRR_dom_sf"/>
</dbReference>
<dbReference type="PANTHER" id="PTHR13318:SF190">
    <property type="entry name" value="PARTNER OF PAIRED, ISOFORM B"/>
    <property type="match status" value="1"/>
</dbReference>
<dbReference type="Gene3D" id="3.80.10.10">
    <property type="entry name" value="Ribonuclease Inhibitor"/>
    <property type="match status" value="1"/>
</dbReference>
<protein>
    <submittedName>
        <fullName evidence="3">Uncharacterized protein</fullName>
    </submittedName>
</protein>
<gene>
    <name evidence="3" type="ORF">BQ4739_LOCUS9072</name>
</gene>
<keyword evidence="4" id="KW-1185">Reference proteome</keyword>
<dbReference type="Proteomes" id="UP000256970">
    <property type="component" value="Unassembled WGS sequence"/>
</dbReference>
<dbReference type="SMART" id="SM00367">
    <property type="entry name" value="LRR_CC"/>
    <property type="match status" value="3"/>
</dbReference>
<evidence type="ECO:0000313" key="4">
    <source>
        <dbReference type="Proteomes" id="UP000256970"/>
    </source>
</evidence>
<proteinExistence type="predicted"/>